<dbReference type="VEuPathDB" id="FungiDB:SDRG_15627"/>
<feature type="compositionally biased region" description="Low complexity" evidence="2">
    <location>
        <begin position="137"/>
        <end position="146"/>
    </location>
</feature>
<evidence type="ECO:0000256" key="1">
    <source>
        <dbReference type="SAM" id="Coils"/>
    </source>
</evidence>
<dbReference type="AlphaFoldDB" id="T0PZM0"/>
<feature type="region of interest" description="Disordered" evidence="2">
    <location>
        <begin position="133"/>
        <end position="204"/>
    </location>
</feature>
<dbReference type="EMBL" id="JH767228">
    <property type="protein sequence ID" value="EQC26535.1"/>
    <property type="molecule type" value="Genomic_DNA"/>
</dbReference>
<organism evidence="3 4">
    <name type="scientific">Saprolegnia diclina (strain VS20)</name>
    <dbReference type="NCBI Taxonomy" id="1156394"/>
    <lineage>
        <taxon>Eukaryota</taxon>
        <taxon>Sar</taxon>
        <taxon>Stramenopiles</taxon>
        <taxon>Oomycota</taxon>
        <taxon>Saprolegniomycetes</taxon>
        <taxon>Saprolegniales</taxon>
        <taxon>Saprolegniaceae</taxon>
        <taxon>Saprolegnia</taxon>
    </lineage>
</organism>
<name>T0PZM0_SAPDV</name>
<dbReference type="Proteomes" id="UP000030762">
    <property type="component" value="Unassembled WGS sequence"/>
</dbReference>
<dbReference type="GeneID" id="19956354"/>
<protein>
    <submittedName>
        <fullName evidence="3">Uncharacterized protein</fullName>
    </submittedName>
</protein>
<reference evidence="3 4" key="1">
    <citation type="submission" date="2012-04" db="EMBL/GenBank/DDBJ databases">
        <title>The Genome Sequence of Saprolegnia declina VS20.</title>
        <authorList>
            <consortium name="The Broad Institute Genome Sequencing Platform"/>
            <person name="Russ C."/>
            <person name="Nusbaum C."/>
            <person name="Tyler B."/>
            <person name="van West P."/>
            <person name="Dieguez-Uribeondo J."/>
            <person name="de Bruijn I."/>
            <person name="Tripathy S."/>
            <person name="Jiang R."/>
            <person name="Young S.K."/>
            <person name="Zeng Q."/>
            <person name="Gargeya S."/>
            <person name="Fitzgerald M."/>
            <person name="Haas B."/>
            <person name="Abouelleil A."/>
            <person name="Alvarado L."/>
            <person name="Arachchi H.M."/>
            <person name="Berlin A."/>
            <person name="Chapman S.B."/>
            <person name="Goldberg J."/>
            <person name="Griggs A."/>
            <person name="Gujja S."/>
            <person name="Hansen M."/>
            <person name="Howarth C."/>
            <person name="Imamovic A."/>
            <person name="Larimer J."/>
            <person name="McCowen C."/>
            <person name="Montmayeur A."/>
            <person name="Murphy C."/>
            <person name="Neiman D."/>
            <person name="Pearson M."/>
            <person name="Priest M."/>
            <person name="Roberts A."/>
            <person name="Saif S."/>
            <person name="Shea T."/>
            <person name="Sisk P."/>
            <person name="Sykes S."/>
            <person name="Wortman J."/>
            <person name="Nusbaum C."/>
            <person name="Birren B."/>
        </authorList>
    </citation>
    <scope>NUCLEOTIDE SEQUENCE [LARGE SCALE GENOMIC DNA]</scope>
    <source>
        <strain evidence="3 4">VS20</strain>
    </source>
</reference>
<evidence type="ECO:0000313" key="4">
    <source>
        <dbReference type="Proteomes" id="UP000030762"/>
    </source>
</evidence>
<dbReference type="InParanoid" id="T0PZM0"/>
<gene>
    <name evidence="3" type="ORF">SDRG_15627</name>
</gene>
<sequence length="204" mass="22609">MAGDDLSLDATGLMLLAVLRPHYQSSHLLVAMAVDRMKDERDDARDERDDAVAARDESLARARQAKHALETLRAEFTESRYASRQRELARITTEGDDLHARIAALEAKKLAMTMEIAAVRRKYEPRLEAVRAALRGASAPPSTSDTPPRRDAPEPSSTEGAEEERAEIVPSRVSDDDGASSIDDEEHRRPLKRCRIVPNSTVNV</sequence>
<keyword evidence="4" id="KW-1185">Reference proteome</keyword>
<accession>T0PZM0</accession>
<evidence type="ECO:0000256" key="2">
    <source>
        <dbReference type="SAM" id="MobiDB-lite"/>
    </source>
</evidence>
<feature type="coiled-coil region" evidence="1">
    <location>
        <begin position="34"/>
        <end position="75"/>
    </location>
</feature>
<dbReference type="RefSeq" id="XP_008620028.1">
    <property type="nucleotide sequence ID" value="XM_008621806.1"/>
</dbReference>
<proteinExistence type="predicted"/>
<keyword evidence="1" id="KW-0175">Coiled coil</keyword>
<evidence type="ECO:0000313" key="3">
    <source>
        <dbReference type="EMBL" id="EQC26535.1"/>
    </source>
</evidence>